<dbReference type="Gene3D" id="1.10.10.10">
    <property type="entry name" value="Winged helix-like DNA-binding domain superfamily/Winged helix DNA-binding domain"/>
    <property type="match status" value="1"/>
</dbReference>
<dbReference type="InterPro" id="IPR011711">
    <property type="entry name" value="GntR_C"/>
</dbReference>
<dbReference type="SUPFAM" id="SSF46785">
    <property type="entry name" value="Winged helix' DNA-binding domain"/>
    <property type="match status" value="1"/>
</dbReference>
<evidence type="ECO:0000256" key="2">
    <source>
        <dbReference type="ARBA" id="ARBA00023125"/>
    </source>
</evidence>
<sequence length="228" mass="26020">MDVRKSQHTQEDAYNTLREEAYRQFMNAMLDRKFRPGRMLSQRELAKWTGSSLASMREALKRLEGEGVVKLIPQRGVLITEVTRKDIADAYDFRILIETHAIRHYVANCDPAEVERIRAQTKEILAAIPDEKGIEHFNRCLEIDRELHRQIVAALDNSAMSDTHQKIETTMMLARLNLPAKLNAGTAAFEEHLDLLNAINSGDPEDAAASLRNHLIKARERAMEFAEL</sequence>
<dbReference type="SUPFAM" id="SSF48008">
    <property type="entry name" value="GntR ligand-binding domain-like"/>
    <property type="match status" value="1"/>
</dbReference>
<dbReference type="EMBL" id="CP033219">
    <property type="protein sequence ID" value="AZV76984.1"/>
    <property type="molecule type" value="Genomic_DNA"/>
</dbReference>
<dbReference type="SMART" id="SM00895">
    <property type="entry name" value="FCD"/>
    <property type="match status" value="1"/>
</dbReference>
<accession>A0A3T0MYZ1</accession>
<dbReference type="SMART" id="SM00345">
    <property type="entry name" value="HTH_GNTR"/>
    <property type="match status" value="1"/>
</dbReference>
<dbReference type="AlphaFoldDB" id="A0A3T0MYZ1"/>
<evidence type="ECO:0000256" key="3">
    <source>
        <dbReference type="ARBA" id="ARBA00023163"/>
    </source>
</evidence>
<evidence type="ECO:0000256" key="1">
    <source>
        <dbReference type="ARBA" id="ARBA00023015"/>
    </source>
</evidence>
<dbReference type="Pfam" id="PF00392">
    <property type="entry name" value="GntR"/>
    <property type="match status" value="1"/>
</dbReference>
<dbReference type="GO" id="GO:0003700">
    <property type="term" value="F:DNA-binding transcription factor activity"/>
    <property type="evidence" value="ECO:0007669"/>
    <property type="project" value="InterPro"/>
</dbReference>
<dbReference type="InterPro" id="IPR036388">
    <property type="entry name" value="WH-like_DNA-bd_sf"/>
</dbReference>
<dbReference type="GO" id="GO:0003677">
    <property type="term" value="F:DNA binding"/>
    <property type="evidence" value="ECO:0007669"/>
    <property type="project" value="UniProtKB-KW"/>
</dbReference>
<evidence type="ECO:0000313" key="6">
    <source>
        <dbReference type="Proteomes" id="UP000283063"/>
    </source>
</evidence>
<dbReference type="Proteomes" id="UP000283063">
    <property type="component" value="Chromosome"/>
</dbReference>
<dbReference type="PANTHER" id="PTHR43537">
    <property type="entry name" value="TRANSCRIPTIONAL REGULATOR, GNTR FAMILY"/>
    <property type="match status" value="1"/>
</dbReference>
<dbReference type="Gene3D" id="1.20.120.530">
    <property type="entry name" value="GntR ligand-binding domain-like"/>
    <property type="match status" value="1"/>
</dbReference>
<dbReference type="Pfam" id="PF07729">
    <property type="entry name" value="FCD"/>
    <property type="match status" value="1"/>
</dbReference>
<keyword evidence="1" id="KW-0805">Transcription regulation</keyword>
<keyword evidence="3" id="KW-0804">Transcription</keyword>
<dbReference type="RefSeq" id="WP_127747526.1">
    <property type="nucleotide sequence ID" value="NZ_CP033219.1"/>
</dbReference>
<dbReference type="InterPro" id="IPR008920">
    <property type="entry name" value="TF_FadR/GntR_C"/>
</dbReference>
<evidence type="ECO:0000259" key="4">
    <source>
        <dbReference type="PROSITE" id="PS50949"/>
    </source>
</evidence>
<dbReference type="InterPro" id="IPR036390">
    <property type="entry name" value="WH_DNA-bd_sf"/>
</dbReference>
<dbReference type="OrthoDB" id="7768882at2"/>
<dbReference type="PANTHER" id="PTHR43537:SF24">
    <property type="entry name" value="GLUCONATE OPERON TRANSCRIPTIONAL REPRESSOR"/>
    <property type="match status" value="1"/>
</dbReference>
<protein>
    <submittedName>
        <fullName evidence="5">GntR family transcriptional regulator</fullName>
    </submittedName>
</protein>
<feature type="domain" description="HTH gntR-type" evidence="4">
    <location>
        <begin position="15"/>
        <end position="82"/>
    </location>
</feature>
<gene>
    <name evidence="5" type="ORF">EBB79_03115</name>
</gene>
<dbReference type="InterPro" id="IPR000524">
    <property type="entry name" value="Tscrpt_reg_HTH_GntR"/>
</dbReference>
<reference evidence="5 6" key="1">
    <citation type="submission" date="2018-10" db="EMBL/GenBank/DDBJ databases">
        <title>Parasedimentitalea marina sp. nov., a psychrophilic bacterium isolated from deep seawater of the New Britain Trench.</title>
        <authorList>
            <person name="Cao J."/>
        </authorList>
    </citation>
    <scope>NUCLEOTIDE SEQUENCE [LARGE SCALE GENOMIC DNA]</scope>
    <source>
        <strain evidence="5 6">W43</strain>
    </source>
</reference>
<keyword evidence="2" id="KW-0238">DNA-binding</keyword>
<dbReference type="PROSITE" id="PS50949">
    <property type="entry name" value="HTH_GNTR"/>
    <property type="match status" value="1"/>
</dbReference>
<name>A0A3T0MYZ1_9RHOB</name>
<dbReference type="KEGG" id="sedi:EBB79_03115"/>
<keyword evidence="6" id="KW-1185">Reference proteome</keyword>
<proteinExistence type="predicted"/>
<organism evidence="5 6">
    <name type="scientific">Parasedimentitalea marina</name>
    <dbReference type="NCBI Taxonomy" id="2483033"/>
    <lineage>
        <taxon>Bacteria</taxon>
        <taxon>Pseudomonadati</taxon>
        <taxon>Pseudomonadota</taxon>
        <taxon>Alphaproteobacteria</taxon>
        <taxon>Rhodobacterales</taxon>
        <taxon>Paracoccaceae</taxon>
        <taxon>Parasedimentitalea</taxon>
    </lineage>
</organism>
<evidence type="ECO:0000313" key="5">
    <source>
        <dbReference type="EMBL" id="AZV76984.1"/>
    </source>
</evidence>